<protein>
    <submittedName>
        <fullName evidence="2">Uncharacterized protein</fullName>
    </submittedName>
</protein>
<comment type="caution">
    <text evidence="2">The sequence shown here is derived from an EMBL/GenBank/DDBJ whole genome shotgun (WGS) entry which is preliminary data.</text>
</comment>
<gene>
    <name evidence="2" type="ORF">CWR48_12300</name>
</gene>
<evidence type="ECO:0000313" key="2">
    <source>
        <dbReference type="EMBL" id="RDW18353.1"/>
    </source>
</evidence>
<dbReference type="EMBL" id="PIOC01000017">
    <property type="protein sequence ID" value="RDW18353.1"/>
    <property type="molecule type" value="Genomic_DNA"/>
</dbReference>
<accession>A0A3D8PQH5</accession>
<feature type="transmembrane region" description="Helical" evidence="1">
    <location>
        <begin position="65"/>
        <end position="87"/>
    </location>
</feature>
<reference evidence="3" key="1">
    <citation type="submission" date="2017-11" db="EMBL/GenBank/DDBJ databases">
        <authorList>
            <person name="Zhu W."/>
        </authorList>
    </citation>
    <scope>NUCLEOTIDE SEQUENCE [LARGE SCALE GENOMIC DNA]</scope>
    <source>
        <strain evidence="3">CAU 1183</strain>
    </source>
</reference>
<keyword evidence="1" id="KW-1133">Transmembrane helix</keyword>
<organism evidence="2 3">
    <name type="scientific">Oceanobacillus arenosus</name>
    <dbReference type="NCBI Taxonomy" id="1229153"/>
    <lineage>
        <taxon>Bacteria</taxon>
        <taxon>Bacillati</taxon>
        <taxon>Bacillota</taxon>
        <taxon>Bacilli</taxon>
        <taxon>Bacillales</taxon>
        <taxon>Bacillaceae</taxon>
        <taxon>Oceanobacillus</taxon>
    </lineage>
</organism>
<sequence length="88" mass="10048">MSYEQNHALCHKYMGRAVEIRMRDGRIHRGIIRRVDNRRVYLTSMERNRNFGGFGYGYGYGFGGYGGFGAGFAIGAITSLVLLPFLFW</sequence>
<keyword evidence="1" id="KW-0812">Transmembrane</keyword>
<keyword evidence="1" id="KW-0472">Membrane</keyword>
<dbReference type="RefSeq" id="WP_115773532.1">
    <property type="nucleotide sequence ID" value="NZ_PIOC01000017.1"/>
</dbReference>
<dbReference type="Proteomes" id="UP000257143">
    <property type="component" value="Unassembled WGS sequence"/>
</dbReference>
<keyword evidence="3" id="KW-1185">Reference proteome</keyword>
<evidence type="ECO:0000256" key="1">
    <source>
        <dbReference type="SAM" id="Phobius"/>
    </source>
</evidence>
<evidence type="ECO:0000313" key="3">
    <source>
        <dbReference type="Proteomes" id="UP000257143"/>
    </source>
</evidence>
<dbReference type="AlphaFoldDB" id="A0A3D8PQH5"/>
<proteinExistence type="predicted"/>
<name>A0A3D8PQH5_9BACI</name>